<accession>A0A540M819</accession>
<evidence type="ECO:0000256" key="1">
    <source>
        <dbReference type="ARBA" id="ARBA00004308"/>
    </source>
</evidence>
<dbReference type="STRING" id="106549.A0A540M819"/>
<keyword evidence="5" id="KW-1185">Reference proteome</keyword>
<dbReference type="GO" id="GO:0080162">
    <property type="term" value="P:endoplasmic reticulum to cytosol auxin transport"/>
    <property type="evidence" value="ECO:0007669"/>
    <property type="project" value="InterPro"/>
</dbReference>
<keyword evidence="3" id="KW-0472">Membrane</keyword>
<dbReference type="EMBL" id="VIEB01000333">
    <property type="protein sequence ID" value="TQD94881.1"/>
    <property type="molecule type" value="Genomic_DNA"/>
</dbReference>
<dbReference type="Proteomes" id="UP000315295">
    <property type="component" value="Unassembled WGS sequence"/>
</dbReference>
<evidence type="ECO:0000256" key="2">
    <source>
        <dbReference type="ARBA" id="ARBA00022448"/>
    </source>
</evidence>
<name>A0A540M819_MALBA</name>
<gene>
    <name evidence="4" type="ORF">C1H46_019519</name>
</gene>
<proteinExistence type="predicted"/>
<keyword evidence="3" id="KW-0812">Transmembrane</keyword>
<protein>
    <submittedName>
        <fullName evidence="4">Uncharacterized protein</fullName>
    </submittedName>
</protein>
<dbReference type="PANTHER" id="PTHR31651:SF33">
    <property type="entry name" value="PROTEIN PIN-LIKES 1"/>
    <property type="match status" value="1"/>
</dbReference>
<evidence type="ECO:0000313" key="5">
    <source>
        <dbReference type="Proteomes" id="UP000315295"/>
    </source>
</evidence>
<organism evidence="4 5">
    <name type="scientific">Malus baccata</name>
    <name type="common">Siberian crab apple</name>
    <name type="synonym">Pyrus baccata</name>
    <dbReference type="NCBI Taxonomy" id="106549"/>
    <lineage>
        <taxon>Eukaryota</taxon>
        <taxon>Viridiplantae</taxon>
        <taxon>Streptophyta</taxon>
        <taxon>Embryophyta</taxon>
        <taxon>Tracheophyta</taxon>
        <taxon>Spermatophyta</taxon>
        <taxon>Magnoliopsida</taxon>
        <taxon>eudicotyledons</taxon>
        <taxon>Gunneridae</taxon>
        <taxon>Pentapetalae</taxon>
        <taxon>rosids</taxon>
        <taxon>fabids</taxon>
        <taxon>Rosales</taxon>
        <taxon>Rosaceae</taxon>
        <taxon>Amygdaloideae</taxon>
        <taxon>Maleae</taxon>
        <taxon>Malus</taxon>
    </lineage>
</organism>
<comment type="subcellular location">
    <subcellularLocation>
        <location evidence="1">Endomembrane system</location>
    </subcellularLocation>
</comment>
<feature type="transmembrane region" description="Helical" evidence="3">
    <location>
        <begin position="73"/>
        <end position="91"/>
    </location>
</feature>
<evidence type="ECO:0000256" key="3">
    <source>
        <dbReference type="SAM" id="Phobius"/>
    </source>
</evidence>
<keyword evidence="3" id="KW-1133">Transmembrane helix</keyword>
<keyword evidence="2" id="KW-0813">Transport</keyword>
<sequence length="137" mass="14954">MVFKKINLKTILPLQPLEQFVLSALYFIFQKLLIGDGAPLRVIQDTASLLGDGAIPALTLIIRGNQIKGLYPWNYHFVLFGFVVVVGMAVQPLFLPSLRLTPTGGIAGGSWYFYVGFRVWSVPTTMVALAGSSSPPL</sequence>
<dbReference type="InterPro" id="IPR045033">
    <property type="entry name" value="PILS1/3/4/5/7"/>
</dbReference>
<dbReference type="PANTHER" id="PTHR31651">
    <property type="match status" value="1"/>
</dbReference>
<dbReference type="GO" id="GO:0012505">
    <property type="term" value="C:endomembrane system"/>
    <property type="evidence" value="ECO:0007669"/>
    <property type="project" value="UniProtKB-SubCell"/>
</dbReference>
<comment type="caution">
    <text evidence="4">The sequence shown here is derived from an EMBL/GenBank/DDBJ whole genome shotgun (WGS) entry which is preliminary data.</text>
</comment>
<feature type="transmembrane region" description="Helical" evidence="3">
    <location>
        <begin position="111"/>
        <end position="131"/>
    </location>
</feature>
<dbReference type="AlphaFoldDB" id="A0A540M819"/>
<reference evidence="4 5" key="1">
    <citation type="journal article" date="2019" name="G3 (Bethesda)">
        <title>Sequencing of a Wild Apple (Malus baccata) Genome Unravels the Differences Between Cultivated and Wild Apple Species Regarding Disease Resistance and Cold Tolerance.</title>
        <authorList>
            <person name="Chen X."/>
        </authorList>
    </citation>
    <scope>NUCLEOTIDE SEQUENCE [LARGE SCALE GENOMIC DNA]</scope>
    <source>
        <strain evidence="5">cv. Shandingzi</strain>
        <tissue evidence="4">Leaves</tissue>
    </source>
</reference>
<evidence type="ECO:0000313" key="4">
    <source>
        <dbReference type="EMBL" id="TQD94881.1"/>
    </source>
</evidence>